<proteinExistence type="predicted"/>
<dbReference type="Pfam" id="PF26034">
    <property type="entry name" value="PHAT_SMAUG"/>
    <property type="match status" value="1"/>
</dbReference>
<dbReference type="GO" id="GO:0003676">
    <property type="term" value="F:nucleic acid binding"/>
    <property type="evidence" value="ECO:0007669"/>
    <property type="project" value="InterPro"/>
</dbReference>
<keyword evidence="1" id="KW-0862">Zinc</keyword>
<dbReference type="Pfam" id="PF25479">
    <property type="entry name" value="Vts1"/>
    <property type="match status" value="1"/>
</dbReference>
<protein>
    <submittedName>
        <fullName evidence="4">Zinc finger CCHC domain-containing protein 2</fullName>
    </submittedName>
</protein>
<keyword evidence="1" id="KW-0863">Zinc-finger</keyword>
<dbReference type="Pfam" id="PF00098">
    <property type="entry name" value="zf-CCHC"/>
    <property type="match status" value="1"/>
</dbReference>
<feature type="region of interest" description="Disordered" evidence="2">
    <location>
        <begin position="436"/>
        <end position="455"/>
    </location>
</feature>
<dbReference type="AlphaFoldDB" id="A0A834RA95"/>
<name>A0A834RA95_SARSC</name>
<dbReference type="EMBL" id="WVUK01000058">
    <property type="protein sequence ID" value="KAF7491992.1"/>
    <property type="molecule type" value="Genomic_DNA"/>
</dbReference>
<dbReference type="PROSITE" id="PS50158">
    <property type="entry name" value="ZF_CCHC"/>
    <property type="match status" value="1"/>
</dbReference>
<reference evidence="4" key="2">
    <citation type="submission" date="2020-01" db="EMBL/GenBank/DDBJ databases">
        <authorList>
            <person name="Korhonen P.K.K."/>
            <person name="Guangxu M.G."/>
            <person name="Wang T.W."/>
            <person name="Stroehlein A.J.S."/>
            <person name="Young N.D."/>
            <person name="Ang C.-S.A."/>
            <person name="Fernando D.W.F."/>
            <person name="Lu H.L."/>
            <person name="Taylor S.T."/>
            <person name="Ehtesham M.E.M."/>
            <person name="Najaraj S.H.N."/>
            <person name="Harsha G.H.G."/>
            <person name="Madugundu A.M."/>
            <person name="Renuse S.R."/>
            <person name="Holt D.H."/>
            <person name="Pandey A.P."/>
            <person name="Papenfuss A.P."/>
            <person name="Gasser R.B.G."/>
            <person name="Fischer K.F."/>
        </authorList>
    </citation>
    <scope>NUCLEOTIDE SEQUENCE</scope>
    <source>
        <strain evidence="4">SSS_KF_BRIS2020</strain>
    </source>
</reference>
<evidence type="ECO:0000259" key="3">
    <source>
        <dbReference type="PROSITE" id="PS50158"/>
    </source>
</evidence>
<dbReference type="GO" id="GO:0008270">
    <property type="term" value="F:zinc ion binding"/>
    <property type="evidence" value="ECO:0007669"/>
    <property type="project" value="UniProtKB-KW"/>
</dbReference>
<sequence length="559" mass="60468">MKQIQQEEIFAWFQSLSGAKRIELMCGLISMCIPLEVRFFETIIQDSVKRDFNSFRDAEIKANSYQELNIVCKCDLLLEKTSTENYYDETTEMTCNGGSVVGNSIILNNANPNSNNNNNNGNNSLASPINSVLNTANTNNDNNVNGTKISKSLSSANKNDSSIASGGQVSNMISNFPSRSKLIISLCLMQPSNNQCSTLIFNSIRKQLMPEIIYQAICQVFIPKNQNIDQLFSELLLLLTMAMYHPAFNYEQRDLLASQKKEIEQLYFEIISYVRSQQLIAAAAQVQVPVIATPSNQIVTVQTSGAVPATTISTTSNSGQSLYHQSSHQPSNKQQMNPQQQASQLAQQQQSHHTQPTHQFHHPPYHQSTGNKSLHSNPGPHLGPSPAVASTGFALPYLPTPIQMANIGYTTPSGPNLANQTNAVIQNLTLLQLNSPSQQASVKSPAPSLSPSGVSNKMPVVTSSGPTNLGQFSIKLDPMYTATGTTAVAAIPNANSLIPLMENTINNPAGIRIPLIDDSKSIVSSNSSNASSDSCYNCGNLGHRGTECTSAASSGDDNH</sequence>
<dbReference type="PANTHER" id="PTHR16195">
    <property type="entry name" value="ZINC FINGER CCHC DOMAIN CONTAINING PROTEIN"/>
    <property type="match status" value="1"/>
</dbReference>
<reference evidence="5" key="3">
    <citation type="submission" date="2022-06" db="UniProtKB">
        <authorList>
            <consortium name="EnsemblMetazoa"/>
        </authorList>
    </citation>
    <scope>IDENTIFICATION</scope>
</reference>
<dbReference type="InterPro" id="IPR058599">
    <property type="entry name" value="PHAT_Smg/ZCCHC2-like"/>
</dbReference>
<reference evidence="6" key="1">
    <citation type="journal article" date="2020" name="PLoS Negl. Trop. Dis.">
        <title>High-quality nuclear genome for Sarcoptes scabiei-A critical resource for a neglected parasite.</title>
        <authorList>
            <person name="Korhonen P.K."/>
            <person name="Gasser R.B."/>
            <person name="Ma G."/>
            <person name="Wang T."/>
            <person name="Stroehlein A.J."/>
            <person name="Young N.D."/>
            <person name="Ang C.S."/>
            <person name="Fernando D.D."/>
            <person name="Lu H.C."/>
            <person name="Taylor S."/>
            <person name="Reynolds S.L."/>
            <person name="Mofiz E."/>
            <person name="Najaraj S.H."/>
            <person name="Gowda H."/>
            <person name="Madugundu A."/>
            <person name="Renuse S."/>
            <person name="Holt D."/>
            <person name="Pandey A."/>
            <person name="Papenfuss A.T."/>
            <person name="Fischer K."/>
        </authorList>
    </citation>
    <scope>NUCLEOTIDE SEQUENCE [LARGE SCALE GENOMIC DNA]</scope>
</reference>
<dbReference type="InterPro" id="IPR042344">
    <property type="entry name" value="ZCCHC14"/>
</dbReference>
<evidence type="ECO:0000313" key="4">
    <source>
        <dbReference type="EMBL" id="KAF7491992.1"/>
    </source>
</evidence>
<feature type="region of interest" description="Disordered" evidence="2">
    <location>
        <begin position="312"/>
        <end position="387"/>
    </location>
</feature>
<evidence type="ECO:0000313" key="6">
    <source>
        <dbReference type="Proteomes" id="UP000070412"/>
    </source>
</evidence>
<feature type="domain" description="CCHC-type" evidence="3">
    <location>
        <begin position="535"/>
        <end position="550"/>
    </location>
</feature>
<dbReference type="EnsemblMetazoa" id="SSS_4145s_mrna">
    <property type="protein sequence ID" value="KAF7491992.1"/>
    <property type="gene ID" value="SSS_4145"/>
</dbReference>
<evidence type="ECO:0000256" key="1">
    <source>
        <dbReference type="PROSITE-ProRule" id="PRU00047"/>
    </source>
</evidence>
<keyword evidence="6" id="KW-1185">Reference proteome</keyword>
<dbReference type="OrthoDB" id="6361509at2759"/>
<dbReference type="PANTHER" id="PTHR16195:SF16">
    <property type="entry name" value="ZINC FINGER CCHC DOMAIN-CONTAINING PROTEIN 14"/>
    <property type="match status" value="1"/>
</dbReference>
<organism evidence="4">
    <name type="scientific">Sarcoptes scabiei</name>
    <name type="common">Itch mite</name>
    <name type="synonym">Acarus scabiei</name>
    <dbReference type="NCBI Taxonomy" id="52283"/>
    <lineage>
        <taxon>Eukaryota</taxon>
        <taxon>Metazoa</taxon>
        <taxon>Ecdysozoa</taxon>
        <taxon>Arthropoda</taxon>
        <taxon>Chelicerata</taxon>
        <taxon>Arachnida</taxon>
        <taxon>Acari</taxon>
        <taxon>Acariformes</taxon>
        <taxon>Sarcoptiformes</taxon>
        <taxon>Astigmata</taxon>
        <taxon>Psoroptidia</taxon>
        <taxon>Sarcoptoidea</taxon>
        <taxon>Sarcoptidae</taxon>
        <taxon>Sarcoptinae</taxon>
        <taxon>Sarcoptes</taxon>
    </lineage>
</organism>
<feature type="region of interest" description="Disordered" evidence="2">
    <location>
        <begin position="111"/>
        <end position="131"/>
    </location>
</feature>
<dbReference type="Proteomes" id="UP000070412">
    <property type="component" value="Unassembled WGS sequence"/>
</dbReference>
<evidence type="ECO:0000256" key="2">
    <source>
        <dbReference type="SAM" id="MobiDB-lite"/>
    </source>
</evidence>
<keyword evidence="1" id="KW-0479">Metal-binding</keyword>
<dbReference type="InterPro" id="IPR001878">
    <property type="entry name" value="Znf_CCHC"/>
</dbReference>
<accession>A0A834RA95</accession>
<feature type="compositionally biased region" description="Polar residues" evidence="2">
    <location>
        <begin position="312"/>
        <end position="328"/>
    </location>
</feature>
<evidence type="ECO:0000313" key="5">
    <source>
        <dbReference type="EnsemblMetazoa" id="KAF7491992.1"/>
    </source>
</evidence>
<dbReference type="InterPro" id="IPR057327">
    <property type="entry name" value="Vts1_dom"/>
</dbReference>
<feature type="compositionally biased region" description="Low complexity" evidence="2">
    <location>
        <begin position="329"/>
        <end position="358"/>
    </location>
</feature>
<gene>
    <name evidence="4" type="ORF">SSS_4145</name>
</gene>